<dbReference type="Gene3D" id="2.40.128.130">
    <property type="entry name" value="Autotransporter beta-domain"/>
    <property type="match status" value="1"/>
</dbReference>
<evidence type="ECO:0000259" key="1">
    <source>
        <dbReference type="PROSITE" id="PS51208"/>
    </source>
</evidence>
<sequence length="746" mass="80620">MPVYAKSAFKTGEEVNSFEYINWEDVRVFLSEDEKFSGVVGVYNNHYVGFDREFSGSIINEGRIFAASDASSAPVFGIYFELPVIESTIINSGIIETETNIDGTQGDASGSATGVYSMTVENSTIDNSGSISARANLNNVNGDALAQASGIQIGYLLGEARTLKDSTIINTGSIESSADLTNISGNADIYALGIFVDYAVSDSKITTIDNQGTIEVSASVDNSPSETSFRTAGIWIGESDGDKVQVGNRGLIKVDVSDLGEFEETVPDNGGSFKIASAVVFDKTTADFSNTGRLYSSGNARALSLYNGSDVTLQDGFGYVFHGSPAETKRPIYVDALSTLDLNGVPLIADGASDTVLGQPYYLVDEDSTVANTWGPLKKGFSNPDITVNWHGDDRAGNSAVIFNFTPEGNKSARAGMAARTAAYAGQAQLSQYLLSGHVFGGGSFLADAQKNKEPILLASAGTSDVYNLGTSGGAYKNGAYILPYYTKIKEKGLGADIDSRGFFMGYERKLDAFTVGVFGGYGRNDVDFTDTYKNNDEDQDGYTAGVYGIYNQNKWFGEFFASYNKIEHDYSGWTGMNLELRETDDYDSHAFLTGAKAGMKFEASAWGIYPSMGLSWTNWRTGGHSSKVAVNSDWNTHYDSLSEDWFQLSAGIDASRKWRLENDGAFRITAGMGVKRALNDNDMEVAQSLMGQNAVIKESMASTSAVLNLAGIYSREVFRIKLGVISQHNEDYDYYNGYLQAGFVW</sequence>
<name>A0A7W0C6D8_9BACT</name>
<protein>
    <recommendedName>
        <fullName evidence="1">Autotransporter domain-containing protein</fullName>
    </recommendedName>
</protein>
<keyword evidence="3" id="KW-1185">Reference proteome</keyword>
<comment type="caution">
    <text evidence="2">The sequence shown here is derived from an EMBL/GenBank/DDBJ whole genome shotgun (WGS) entry which is preliminary data.</text>
</comment>
<dbReference type="GO" id="GO:0019867">
    <property type="term" value="C:outer membrane"/>
    <property type="evidence" value="ECO:0007669"/>
    <property type="project" value="InterPro"/>
</dbReference>
<evidence type="ECO:0000313" key="3">
    <source>
        <dbReference type="Proteomes" id="UP000525298"/>
    </source>
</evidence>
<reference evidence="2 3" key="1">
    <citation type="submission" date="2020-07" db="EMBL/GenBank/DDBJ databases">
        <title>Genomic Encyclopedia of Type Strains, Phase IV (KMG-IV): sequencing the most valuable type-strain genomes for metagenomic binning, comparative biology and taxonomic classification.</title>
        <authorList>
            <person name="Goeker M."/>
        </authorList>
    </citation>
    <scope>NUCLEOTIDE SEQUENCE [LARGE SCALE GENOMIC DNA]</scope>
    <source>
        <strain evidence="2 3">DSM 17721</strain>
    </source>
</reference>
<feature type="domain" description="Autotransporter" evidence="1">
    <location>
        <begin position="473"/>
        <end position="746"/>
    </location>
</feature>
<dbReference type="InterPro" id="IPR005546">
    <property type="entry name" value="Autotransporte_beta"/>
</dbReference>
<dbReference type="AlphaFoldDB" id="A0A7W0C6D8"/>
<dbReference type="SMART" id="SM00869">
    <property type="entry name" value="Autotransporter"/>
    <property type="match status" value="1"/>
</dbReference>
<dbReference type="InterPro" id="IPR006315">
    <property type="entry name" value="OM_autotransptr_brl_dom"/>
</dbReference>
<accession>A0A7W0C6D8</accession>
<proteinExistence type="predicted"/>
<organism evidence="2 3">
    <name type="scientific">Desulfosalsimonas propionicica</name>
    <dbReference type="NCBI Taxonomy" id="332175"/>
    <lineage>
        <taxon>Bacteria</taxon>
        <taxon>Pseudomonadati</taxon>
        <taxon>Thermodesulfobacteriota</taxon>
        <taxon>Desulfobacteria</taxon>
        <taxon>Desulfobacterales</taxon>
        <taxon>Desulfosalsimonadaceae</taxon>
        <taxon>Desulfosalsimonas</taxon>
    </lineage>
</organism>
<dbReference type="NCBIfam" id="TIGR01414">
    <property type="entry name" value="autotrans_barl"/>
    <property type="match status" value="1"/>
</dbReference>
<dbReference type="EMBL" id="JACDUS010000001">
    <property type="protein sequence ID" value="MBA2880001.1"/>
    <property type="molecule type" value="Genomic_DNA"/>
</dbReference>
<dbReference type="SUPFAM" id="SSF103515">
    <property type="entry name" value="Autotransporter"/>
    <property type="match status" value="1"/>
</dbReference>
<dbReference type="InterPro" id="IPR036709">
    <property type="entry name" value="Autotransporte_beta_dom_sf"/>
</dbReference>
<dbReference type="Proteomes" id="UP000525298">
    <property type="component" value="Unassembled WGS sequence"/>
</dbReference>
<dbReference type="RefSeq" id="WP_181549677.1">
    <property type="nucleotide sequence ID" value="NZ_JACDUS010000001.1"/>
</dbReference>
<evidence type="ECO:0000313" key="2">
    <source>
        <dbReference type="EMBL" id="MBA2880001.1"/>
    </source>
</evidence>
<gene>
    <name evidence="2" type="ORF">HNR65_000308</name>
</gene>
<dbReference type="PROSITE" id="PS51208">
    <property type="entry name" value="AUTOTRANSPORTER"/>
    <property type="match status" value="1"/>
</dbReference>